<dbReference type="SUPFAM" id="SSF48452">
    <property type="entry name" value="TPR-like"/>
    <property type="match status" value="1"/>
</dbReference>
<evidence type="ECO:0000313" key="4">
    <source>
        <dbReference type="Proteomes" id="UP000746471"/>
    </source>
</evidence>
<keyword evidence="2" id="KW-0802">TPR repeat</keyword>
<accession>A0ABS5PU70</accession>
<dbReference type="PANTHER" id="PTHR45641">
    <property type="entry name" value="TETRATRICOPEPTIDE REPEAT PROTEIN (AFU_ORTHOLOGUE AFUA_6G03870)"/>
    <property type="match status" value="1"/>
</dbReference>
<evidence type="ECO:0000256" key="1">
    <source>
        <dbReference type="ARBA" id="ARBA00022737"/>
    </source>
</evidence>
<evidence type="ECO:0000313" key="3">
    <source>
        <dbReference type="EMBL" id="MBS7528710.1"/>
    </source>
</evidence>
<name>A0ABS5PU70_9FIRM</name>
<gene>
    <name evidence="3" type="ORF">KHM83_18735</name>
</gene>
<dbReference type="InterPro" id="IPR019734">
    <property type="entry name" value="TPR_rpt"/>
</dbReference>
<organism evidence="3 4">
    <name type="scientific">Fusibacter paucivorans</name>
    <dbReference type="NCBI Taxonomy" id="76009"/>
    <lineage>
        <taxon>Bacteria</taxon>
        <taxon>Bacillati</taxon>
        <taxon>Bacillota</taxon>
        <taxon>Clostridia</taxon>
        <taxon>Eubacteriales</taxon>
        <taxon>Eubacteriales Family XII. Incertae Sedis</taxon>
        <taxon>Fusibacter</taxon>
    </lineage>
</organism>
<keyword evidence="1" id="KW-0677">Repeat</keyword>
<protein>
    <submittedName>
        <fullName evidence="3">Tetratricopeptide repeat protein</fullName>
    </submittedName>
</protein>
<comment type="caution">
    <text evidence="3">The sequence shown here is derived from an EMBL/GenBank/DDBJ whole genome shotgun (WGS) entry which is preliminary data.</text>
</comment>
<dbReference type="Pfam" id="PF13424">
    <property type="entry name" value="TPR_12"/>
    <property type="match status" value="3"/>
</dbReference>
<evidence type="ECO:0000256" key="2">
    <source>
        <dbReference type="ARBA" id="ARBA00022803"/>
    </source>
</evidence>
<dbReference type="PANTHER" id="PTHR45641:SF1">
    <property type="entry name" value="AAA+ ATPASE DOMAIN-CONTAINING PROTEIN"/>
    <property type="match status" value="1"/>
</dbReference>
<proteinExistence type="predicted"/>
<dbReference type="EMBL" id="JAHBCL010000055">
    <property type="protein sequence ID" value="MBS7528710.1"/>
    <property type="molecule type" value="Genomic_DNA"/>
</dbReference>
<reference evidence="3 4" key="1">
    <citation type="submission" date="2021-05" db="EMBL/GenBank/DDBJ databases">
        <title>Fusibacter ferrireducens sp. nov., an anaerobic, sulfur- and Fe-reducing bacterium isolated from the mangrove sediment.</title>
        <authorList>
            <person name="Qiu D."/>
        </authorList>
    </citation>
    <scope>NUCLEOTIDE SEQUENCE [LARGE SCALE GENOMIC DNA]</scope>
    <source>
        <strain evidence="3 4">DSM 12116</strain>
    </source>
</reference>
<sequence length="470" mass="55271">MDFYEFADYFNVYNDNREIGLQVLKMKKLFKNEKYDELVVIYNALYDKLDEKESCTLSWFILMGINLYELTGSIDNIYKILKSLEFCNSECESEILYLSKILKYKIGYILDNDSLMNRILKELKLEEHVYFEFSAKIITELIKKDELTKAKDYLNELLEKNIDIRNINIYEYTDFYQTAIELLLMLWDLEKALNILNDIIKICEDNYGEDHMRTINMMSLKGRALESKGQYDEAIALYEKVAEKRLTAYGEDYPSLWTTWNNLAGALESKGQYDTAIALYEKVAEKMLKTYGEDYPSLWTTWNNLALALSSKGQYDSAIALYEKVVGKMLKTYGEDYPELWKMWVNLASTLSSKGQYDQAIALYEKVAEKMSKTYGENYPELWTTWHNLAVCQHNKSKYLSQIEEFSNELKHRLKSLKIYKTLLIKQPDKFLKNYKVLLESLISVADKVATKDELDFIENEYVAILNEYE</sequence>
<dbReference type="InterPro" id="IPR011990">
    <property type="entry name" value="TPR-like_helical_dom_sf"/>
</dbReference>
<dbReference type="Proteomes" id="UP000746471">
    <property type="component" value="Unassembled WGS sequence"/>
</dbReference>
<keyword evidence="4" id="KW-1185">Reference proteome</keyword>
<dbReference type="SMART" id="SM00028">
    <property type="entry name" value="TPR"/>
    <property type="match status" value="4"/>
</dbReference>
<dbReference type="RefSeq" id="WP_213238566.1">
    <property type="nucleotide sequence ID" value="NZ_JAHBCL010000055.1"/>
</dbReference>
<dbReference type="Gene3D" id="1.25.40.10">
    <property type="entry name" value="Tetratricopeptide repeat domain"/>
    <property type="match status" value="2"/>
</dbReference>